<dbReference type="RefSeq" id="WP_252851443.1">
    <property type="nucleotide sequence ID" value="NZ_JAMXLR010000023.1"/>
</dbReference>
<keyword evidence="2" id="KW-1185">Reference proteome</keyword>
<organism evidence="1 2">
    <name type="scientific">Aeoliella straminimaris</name>
    <dbReference type="NCBI Taxonomy" id="2954799"/>
    <lineage>
        <taxon>Bacteria</taxon>
        <taxon>Pseudomonadati</taxon>
        <taxon>Planctomycetota</taxon>
        <taxon>Planctomycetia</taxon>
        <taxon>Pirellulales</taxon>
        <taxon>Lacipirellulaceae</taxon>
        <taxon>Aeoliella</taxon>
    </lineage>
</organism>
<gene>
    <name evidence="1" type="ORF">NG895_05405</name>
</gene>
<dbReference type="AlphaFoldDB" id="A0A9X2F6S3"/>
<evidence type="ECO:0000313" key="1">
    <source>
        <dbReference type="EMBL" id="MCO6043337.1"/>
    </source>
</evidence>
<accession>A0A9X2F6S3</accession>
<protein>
    <recommendedName>
        <fullName evidence="3">DUF91 domain-containing protein</fullName>
    </recommendedName>
</protein>
<sequence>MPIYELNDNCLTEVKTTRFGDAGVKEREDLQRLLRDQIEVLVPDAMVLAEEFGQWDDSQRRIDLLLLDRDARLVVVELKRTERGGHMELQAIRYAAMVSTMTFEQAADAHRRYLQQRGIDADAEARLLEFLDWEESNEDDFGQSVRIVLASAEFSKELTTAVMWLNIQGLDISCVRLRPYSYGDKVLIDVQQVIPLPEAEEYQVRVREKTQRERSDRGSQWNEEKLLTQIATDHGEDARRAAQELLDWGEENADYVWWGRGKQAGMAVAIVKPASTKFHIFRIVTNGKIVFMLDSLHKKPPFNRPEILREIADRLKQFDGLEISDDDLRRRRRIPLATFANADAMAKVCELAQWMIELVRAETASQGDRDAH</sequence>
<dbReference type="GO" id="GO:0003676">
    <property type="term" value="F:nucleic acid binding"/>
    <property type="evidence" value="ECO:0007669"/>
    <property type="project" value="InterPro"/>
</dbReference>
<comment type="caution">
    <text evidence="1">The sequence shown here is derived from an EMBL/GenBank/DDBJ whole genome shotgun (WGS) entry which is preliminary data.</text>
</comment>
<dbReference type="InterPro" id="IPR011856">
    <property type="entry name" value="tRNA_endonuc-like_dom_sf"/>
</dbReference>
<name>A0A9X2F6S3_9BACT</name>
<proteinExistence type="predicted"/>
<evidence type="ECO:0000313" key="2">
    <source>
        <dbReference type="Proteomes" id="UP001155241"/>
    </source>
</evidence>
<dbReference type="Gene3D" id="3.40.1350.10">
    <property type="match status" value="1"/>
</dbReference>
<dbReference type="Proteomes" id="UP001155241">
    <property type="component" value="Unassembled WGS sequence"/>
</dbReference>
<reference evidence="1" key="1">
    <citation type="submission" date="2022-06" db="EMBL/GenBank/DDBJ databases">
        <title>Aeoliella straminimaris, a novel planctomycete from sediments.</title>
        <authorList>
            <person name="Vitorino I.R."/>
            <person name="Lage O.M."/>
        </authorList>
    </citation>
    <scope>NUCLEOTIDE SEQUENCE</scope>
    <source>
        <strain evidence="1">ICT_H6.2</strain>
    </source>
</reference>
<evidence type="ECO:0008006" key="3">
    <source>
        <dbReference type="Google" id="ProtNLM"/>
    </source>
</evidence>
<dbReference type="EMBL" id="JAMXLR010000023">
    <property type="protein sequence ID" value="MCO6043337.1"/>
    <property type="molecule type" value="Genomic_DNA"/>
</dbReference>